<feature type="domain" description="C2H2-type" evidence="15">
    <location>
        <begin position="294"/>
        <end position="321"/>
    </location>
</feature>
<keyword evidence="8" id="KW-0677">Repeat</keyword>
<dbReference type="GO" id="GO:0008270">
    <property type="term" value="F:zinc ion binding"/>
    <property type="evidence" value="ECO:0007669"/>
    <property type="project" value="UniProtKB-KW"/>
</dbReference>
<dbReference type="PROSITE" id="PS00028">
    <property type="entry name" value="ZINC_FINGER_C2H2_1"/>
    <property type="match status" value="3"/>
</dbReference>
<dbReference type="FunFam" id="3.30.160.60:FF:001482">
    <property type="entry name" value="Hunchback"/>
    <property type="match status" value="1"/>
</dbReference>
<dbReference type="GO" id="GO:0000977">
    <property type="term" value="F:RNA polymerase II transcription regulatory region sequence-specific DNA binding"/>
    <property type="evidence" value="ECO:0007669"/>
    <property type="project" value="UniProtKB-ARBA"/>
</dbReference>
<evidence type="ECO:0000256" key="2">
    <source>
        <dbReference type="ARBA" id="ARBA00004123"/>
    </source>
</evidence>
<name>A0A9R1T8V6_9HYME</name>
<dbReference type="RefSeq" id="XP_011305614.1">
    <property type="nucleotide sequence ID" value="XM_011307312.1"/>
</dbReference>
<organism evidence="16 17">
    <name type="scientific">Fopius arisanus</name>
    <dbReference type="NCBI Taxonomy" id="64838"/>
    <lineage>
        <taxon>Eukaryota</taxon>
        <taxon>Metazoa</taxon>
        <taxon>Ecdysozoa</taxon>
        <taxon>Arthropoda</taxon>
        <taxon>Hexapoda</taxon>
        <taxon>Insecta</taxon>
        <taxon>Pterygota</taxon>
        <taxon>Neoptera</taxon>
        <taxon>Endopterygota</taxon>
        <taxon>Hymenoptera</taxon>
        <taxon>Apocrita</taxon>
        <taxon>Ichneumonoidea</taxon>
        <taxon>Braconidae</taxon>
        <taxon>Opiinae</taxon>
        <taxon>Fopius</taxon>
    </lineage>
</organism>
<dbReference type="OrthoDB" id="10015593at2759"/>
<evidence type="ECO:0000256" key="13">
    <source>
        <dbReference type="PROSITE-ProRule" id="PRU00042"/>
    </source>
</evidence>
<evidence type="ECO:0000256" key="1">
    <source>
        <dbReference type="ARBA" id="ARBA00003983"/>
    </source>
</evidence>
<dbReference type="FunFam" id="3.30.160.60:FF:001301">
    <property type="entry name" value="Blast:Protein hunchback"/>
    <property type="match status" value="1"/>
</dbReference>
<comment type="subcellular location">
    <subcellularLocation>
        <location evidence="2">Nucleus</location>
    </subcellularLocation>
</comment>
<keyword evidence="7" id="KW-0479">Metal-binding</keyword>
<dbReference type="PROSITE" id="PS50157">
    <property type="entry name" value="ZINC_FINGER_C2H2_2"/>
    <property type="match status" value="2"/>
</dbReference>
<comment type="function">
    <text evidence="1">Gap class segmentation protein that controls development of head structures.</text>
</comment>
<evidence type="ECO:0000256" key="5">
    <source>
        <dbReference type="ARBA" id="ARBA00022473"/>
    </source>
</evidence>
<keyword evidence="11" id="KW-0238">DNA-binding</keyword>
<dbReference type="InterPro" id="IPR013087">
    <property type="entry name" value="Znf_C2H2_type"/>
</dbReference>
<evidence type="ECO:0000259" key="15">
    <source>
        <dbReference type="PROSITE" id="PS50157"/>
    </source>
</evidence>
<proteinExistence type="inferred from homology"/>
<feature type="region of interest" description="Disordered" evidence="14">
    <location>
        <begin position="497"/>
        <end position="585"/>
    </location>
</feature>
<dbReference type="GO" id="GO:0035282">
    <property type="term" value="P:segmentation"/>
    <property type="evidence" value="ECO:0007669"/>
    <property type="project" value="UniProtKB-KW"/>
</dbReference>
<dbReference type="GO" id="GO:0000122">
    <property type="term" value="P:negative regulation of transcription by RNA polymerase II"/>
    <property type="evidence" value="ECO:0007669"/>
    <property type="project" value="UniProtKB-ARBA"/>
</dbReference>
<evidence type="ECO:0000256" key="11">
    <source>
        <dbReference type="ARBA" id="ARBA00023125"/>
    </source>
</evidence>
<feature type="compositionally biased region" description="Polar residues" evidence="14">
    <location>
        <begin position="14"/>
        <end position="23"/>
    </location>
</feature>
<keyword evidence="6" id="KW-0302">Gap protein</keyword>
<keyword evidence="12" id="KW-0539">Nucleus</keyword>
<dbReference type="SUPFAM" id="SSF57667">
    <property type="entry name" value="beta-beta-alpha zinc fingers"/>
    <property type="match status" value="3"/>
</dbReference>
<dbReference type="InterPro" id="IPR050888">
    <property type="entry name" value="ZnF_C2H2-type_TF"/>
</dbReference>
<sequence length="648" mass="71901">MHGIWESAEALVVTPNQQLQQPSRMMEDNHPLHSPTPPAWGIADSTVKEEPTDDKNNDSGVSPGHYTSSISPGSRRSSFTATGSLSPGSVESGDSQSNFKSFTSPLDFSRVPGLEDLAKQTMMHRPMDVGNMNAGSDASEGCQDHLQCPVCHFTTQDRLQFREHLTGHYESNDPTDYPNALYPQVSHLNNSQLSPMDDSNRASPMSGSERSDQDCEETDEPGIRTPRVNSQGKVKTFRCKQCNFVAVTKLSFWEHTRGHIKAEKLLTCPKCPFVTELKHHLEYHLRNHLGSKPFQCDKCSYSCVSKSMLSSHLKSHSNVYQYRCANCPYRTKYQHSLKLHLKNRNHEAGMVLNPDGTPNPHCTIDVYGTRRGPKAKPIATKPEETPGNPQSLQMMPQMGTLTPLSINNGFNPMMAFNPFNSIFSGFPVVNGFGGDDVDKMEGLKANILAKYATAMVADRLNANLPRDVSNYGLSENVSCGDDDYKSEGVAMIKKTEVTSEGKSDLGAPLDLSKPEISVNNNNNEDKEMQEKIENSPRTGAKSKRKGKALKLNRQIVESEEEKEVISDGGDAHEEVNEEKERSEKRLNGGGSCSEFTCQFCEIVFGNEVMYSVHMGYHGFSNPFTCNMCGHECDDKVSFFLHIARVKHA</sequence>
<feature type="region of interest" description="Disordered" evidence="14">
    <location>
        <begin position="189"/>
        <end position="227"/>
    </location>
</feature>
<feature type="region of interest" description="Disordered" evidence="14">
    <location>
        <begin position="1"/>
        <end position="109"/>
    </location>
</feature>
<evidence type="ECO:0000256" key="8">
    <source>
        <dbReference type="ARBA" id="ARBA00022737"/>
    </source>
</evidence>
<dbReference type="GeneID" id="105268057"/>
<protein>
    <recommendedName>
        <fullName evidence="4">Protein hunchback</fullName>
    </recommendedName>
</protein>
<gene>
    <name evidence="17" type="primary">hb</name>
</gene>
<feature type="compositionally biased region" description="Polar residues" evidence="14">
    <location>
        <begin position="79"/>
        <end position="106"/>
    </location>
</feature>
<evidence type="ECO:0000256" key="12">
    <source>
        <dbReference type="ARBA" id="ARBA00023242"/>
    </source>
</evidence>
<keyword evidence="16" id="KW-1185">Reference proteome</keyword>
<feature type="region of interest" description="Disordered" evidence="14">
    <location>
        <begin position="373"/>
        <end position="392"/>
    </location>
</feature>
<dbReference type="Proteomes" id="UP000694866">
    <property type="component" value="Unplaced"/>
</dbReference>
<keyword evidence="9 13" id="KW-0863">Zinc-finger</keyword>
<evidence type="ECO:0000256" key="9">
    <source>
        <dbReference type="ARBA" id="ARBA00022771"/>
    </source>
</evidence>
<feature type="compositionally biased region" description="Basic and acidic residues" evidence="14">
    <location>
        <begin position="563"/>
        <end position="585"/>
    </location>
</feature>
<dbReference type="GO" id="GO:0040034">
    <property type="term" value="P:regulation of development, heterochronic"/>
    <property type="evidence" value="ECO:0007669"/>
    <property type="project" value="UniProtKB-ARBA"/>
</dbReference>
<feature type="compositionally biased region" description="Basic residues" evidence="14">
    <location>
        <begin position="540"/>
        <end position="550"/>
    </location>
</feature>
<comment type="similarity">
    <text evidence="3">Belongs to the hunchback C2H2-type zinc-finger protein family.</text>
</comment>
<evidence type="ECO:0000256" key="6">
    <source>
        <dbReference type="ARBA" id="ARBA00022492"/>
    </source>
</evidence>
<evidence type="ECO:0000256" key="3">
    <source>
        <dbReference type="ARBA" id="ARBA00007746"/>
    </source>
</evidence>
<feature type="compositionally biased region" description="Basic and acidic residues" evidence="14">
    <location>
        <begin position="46"/>
        <end position="57"/>
    </location>
</feature>
<dbReference type="Gene3D" id="3.30.160.60">
    <property type="entry name" value="Classic Zinc Finger"/>
    <property type="match status" value="3"/>
</dbReference>
<evidence type="ECO:0000256" key="10">
    <source>
        <dbReference type="ARBA" id="ARBA00022833"/>
    </source>
</evidence>
<dbReference type="PANTHER" id="PTHR24406">
    <property type="entry name" value="TRANSCRIPTIONAL REPRESSOR CTCFL-RELATED"/>
    <property type="match status" value="1"/>
</dbReference>
<feature type="compositionally biased region" description="Basic and acidic residues" evidence="14">
    <location>
        <begin position="523"/>
        <end position="534"/>
    </location>
</feature>
<reference evidence="17" key="1">
    <citation type="submission" date="2025-08" db="UniProtKB">
        <authorList>
            <consortium name="RefSeq"/>
        </authorList>
    </citation>
    <scope>IDENTIFICATION</scope>
    <source>
        <strain evidence="17">USDA-PBARC FA_bdor</strain>
        <tissue evidence="17">Whole organism</tissue>
    </source>
</reference>
<evidence type="ECO:0000313" key="16">
    <source>
        <dbReference type="Proteomes" id="UP000694866"/>
    </source>
</evidence>
<evidence type="ECO:0000256" key="7">
    <source>
        <dbReference type="ARBA" id="ARBA00022723"/>
    </source>
</evidence>
<evidence type="ECO:0000256" key="4">
    <source>
        <dbReference type="ARBA" id="ARBA00013638"/>
    </source>
</evidence>
<dbReference type="SMART" id="SM00355">
    <property type="entry name" value="ZnF_C2H2"/>
    <property type="match status" value="7"/>
</dbReference>
<accession>A0A9R1T8V6</accession>
<feature type="domain" description="C2H2-type" evidence="15">
    <location>
        <begin position="266"/>
        <end position="293"/>
    </location>
</feature>
<keyword evidence="10" id="KW-0862">Zinc</keyword>
<dbReference type="KEGG" id="fas:105268057"/>
<evidence type="ECO:0000313" key="17">
    <source>
        <dbReference type="RefSeq" id="XP_011305614.1"/>
    </source>
</evidence>
<evidence type="ECO:0000256" key="14">
    <source>
        <dbReference type="SAM" id="MobiDB-lite"/>
    </source>
</evidence>
<dbReference type="CTD" id="15120"/>
<dbReference type="AlphaFoldDB" id="A0A9R1T8V6"/>
<keyword evidence="5" id="KW-0217">Developmental protein</keyword>
<dbReference type="InterPro" id="IPR036236">
    <property type="entry name" value="Znf_C2H2_sf"/>
</dbReference>
<feature type="compositionally biased region" description="Low complexity" evidence="14">
    <location>
        <begin position="68"/>
        <end position="78"/>
    </location>
</feature>
<dbReference type="GO" id="GO:0005634">
    <property type="term" value="C:nucleus"/>
    <property type="evidence" value="ECO:0007669"/>
    <property type="project" value="UniProtKB-SubCell"/>
</dbReference>